<evidence type="ECO:0000256" key="7">
    <source>
        <dbReference type="ARBA" id="ARBA00022741"/>
    </source>
</evidence>
<dbReference type="AlphaFoldDB" id="A0A835XZV4"/>
<evidence type="ECO:0000256" key="4">
    <source>
        <dbReference type="ARBA" id="ARBA00022640"/>
    </source>
</evidence>
<dbReference type="PANTHER" id="PTHR10903:SF135">
    <property type="entry name" value="TRANSLOCASE OF CHLOROPLAST 120, CHLOROPLASTIC-RELATED"/>
    <property type="match status" value="1"/>
</dbReference>
<dbReference type="GO" id="GO:0009707">
    <property type="term" value="C:chloroplast outer membrane"/>
    <property type="evidence" value="ECO:0007669"/>
    <property type="project" value="UniProtKB-SubCell"/>
</dbReference>
<dbReference type="PANTHER" id="PTHR10903">
    <property type="entry name" value="GTPASE, IMAP FAMILY MEMBER-RELATED"/>
    <property type="match status" value="1"/>
</dbReference>
<evidence type="ECO:0000256" key="2">
    <source>
        <dbReference type="ARBA" id="ARBA00022448"/>
    </source>
</evidence>
<dbReference type="Pfam" id="PF04548">
    <property type="entry name" value="AIG1"/>
    <property type="match status" value="1"/>
</dbReference>
<dbReference type="GO" id="GO:0046872">
    <property type="term" value="F:metal ion binding"/>
    <property type="evidence" value="ECO:0007669"/>
    <property type="project" value="UniProtKB-KW"/>
</dbReference>
<feature type="compositionally biased region" description="Acidic residues" evidence="16">
    <location>
        <begin position="9"/>
        <end position="31"/>
    </location>
</feature>
<evidence type="ECO:0000256" key="10">
    <source>
        <dbReference type="ARBA" id="ARBA00022842"/>
    </source>
</evidence>
<comment type="caution">
    <text evidence="18">The sequence shown here is derived from an EMBL/GenBank/DDBJ whole genome shotgun (WGS) entry which is preliminary data.</text>
</comment>
<keyword evidence="7" id="KW-0547">Nucleotide-binding</keyword>
<evidence type="ECO:0000313" key="19">
    <source>
        <dbReference type="Proteomes" id="UP000612055"/>
    </source>
</evidence>
<keyword evidence="5" id="KW-0812">Transmembrane</keyword>
<evidence type="ECO:0000256" key="13">
    <source>
        <dbReference type="ARBA" id="ARBA00023134"/>
    </source>
</evidence>
<keyword evidence="8" id="KW-0378">Hydrolase</keyword>
<keyword evidence="14" id="KW-0472">Membrane</keyword>
<proteinExistence type="predicted"/>
<dbReference type="GO" id="GO:0005525">
    <property type="term" value="F:GTP binding"/>
    <property type="evidence" value="ECO:0007669"/>
    <property type="project" value="UniProtKB-KW"/>
</dbReference>
<comment type="cofactor">
    <cofactor evidence="1">
        <name>Mg(2+)</name>
        <dbReference type="ChEBI" id="CHEBI:18420"/>
    </cofactor>
</comment>
<dbReference type="GO" id="GO:0015031">
    <property type="term" value="P:protein transport"/>
    <property type="evidence" value="ECO:0007669"/>
    <property type="project" value="UniProtKB-KW"/>
</dbReference>
<dbReference type="Proteomes" id="UP000612055">
    <property type="component" value="Unassembled WGS sequence"/>
</dbReference>
<reference evidence="18" key="1">
    <citation type="journal article" date="2020" name="bioRxiv">
        <title>Comparative genomics of Chlamydomonas.</title>
        <authorList>
            <person name="Craig R.J."/>
            <person name="Hasan A.R."/>
            <person name="Ness R.W."/>
            <person name="Keightley P.D."/>
        </authorList>
    </citation>
    <scope>NUCLEOTIDE SEQUENCE</scope>
    <source>
        <strain evidence="18">CCAP 11/70</strain>
    </source>
</reference>
<keyword evidence="12" id="KW-1133">Transmembrane helix</keyword>
<accession>A0A835XZV4</accession>
<keyword evidence="3" id="KW-0150">Chloroplast</keyword>
<sequence>MSDDPRAEDYEEEEDEEYEGEEEEEEGEEAAAQDANAAASSAGDDEEVAEEEDEDDDEEDAQPWSGLGRLPEKGELLELLREYRATGRKQLTILLLGKSSVGKSSLVNSLLGEAVVRVQAFKLQADTEITTSIVRQVEVGDAEVDGLRIKLIDTCGLEDPEAGDTVNYAALSKIAEDIRGVPVDVALYVDRLDLYRVDPLDRAIIGAISQTFGRQLWKRTVLAFTHANMQQTPPGTTFDSFADGRIRLLRGAVRGLLFRPALPACLVENADTCPVSPESGARVLPDGSEWLLGLMGEVVDVAAGARRPYKYHPRMSSKPSQRFRWLLPAVIAAELVFYHKFIRPRLDDNQRRVEAQDDALWAARGRQRAALGLHPPNRPTAERSARLEQMYDDD</sequence>
<organism evidence="18 19">
    <name type="scientific">Edaphochlamys debaryana</name>
    <dbReference type="NCBI Taxonomy" id="47281"/>
    <lineage>
        <taxon>Eukaryota</taxon>
        <taxon>Viridiplantae</taxon>
        <taxon>Chlorophyta</taxon>
        <taxon>core chlorophytes</taxon>
        <taxon>Chlorophyceae</taxon>
        <taxon>CS clade</taxon>
        <taxon>Chlamydomonadales</taxon>
        <taxon>Chlamydomonadales incertae sedis</taxon>
        <taxon>Edaphochlamys</taxon>
    </lineage>
</organism>
<protein>
    <recommendedName>
        <fullName evidence="17">AIG1-type G domain-containing protein</fullName>
    </recommendedName>
</protein>
<keyword evidence="9" id="KW-1002">Plastid outer membrane</keyword>
<dbReference type="SUPFAM" id="SSF52540">
    <property type="entry name" value="P-loop containing nucleoside triphosphate hydrolases"/>
    <property type="match status" value="1"/>
</dbReference>
<feature type="compositionally biased region" description="Acidic residues" evidence="16">
    <location>
        <begin position="43"/>
        <end position="61"/>
    </location>
</feature>
<keyword evidence="13" id="KW-0342">GTP-binding</keyword>
<keyword evidence="10" id="KW-0460">Magnesium</keyword>
<evidence type="ECO:0000256" key="8">
    <source>
        <dbReference type="ARBA" id="ARBA00022801"/>
    </source>
</evidence>
<keyword evidence="2" id="KW-0813">Transport</keyword>
<evidence type="ECO:0000259" key="17">
    <source>
        <dbReference type="PROSITE" id="PS51720"/>
    </source>
</evidence>
<dbReference type="PROSITE" id="PS51720">
    <property type="entry name" value="G_AIG1"/>
    <property type="match status" value="1"/>
</dbReference>
<feature type="region of interest" description="Disordered" evidence="16">
    <location>
        <begin position="1"/>
        <end position="69"/>
    </location>
</feature>
<evidence type="ECO:0000256" key="6">
    <source>
        <dbReference type="ARBA" id="ARBA00022723"/>
    </source>
</evidence>
<keyword evidence="6" id="KW-0479">Metal-binding</keyword>
<feature type="region of interest" description="Disordered" evidence="16">
    <location>
        <begin position="371"/>
        <end position="394"/>
    </location>
</feature>
<dbReference type="InterPro" id="IPR006703">
    <property type="entry name" value="G_AIG1"/>
</dbReference>
<dbReference type="OrthoDB" id="8954335at2759"/>
<evidence type="ECO:0000256" key="12">
    <source>
        <dbReference type="ARBA" id="ARBA00022989"/>
    </source>
</evidence>
<evidence type="ECO:0000256" key="14">
    <source>
        <dbReference type="ARBA" id="ARBA00023136"/>
    </source>
</evidence>
<dbReference type="InterPro" id="IPR045058">
    <property type="entry name" value="GIMA/IAN/Toc"/>
</dbReference>
<feature type="domain" description="AIG1-type G" evidence="17">
    <location>
        <begin position="88"/>
        <end position="318"/>
    </location>
</feature>
<dbReference type="GO" id="GO:0016787">
    <property type="term" value="F:hydrolase activity"/>
    <property type="evidence" value="ECO:0007669"/>
    <property type="project" value="UniProtKB-KW"/>
</dbReference>
<evidence type="ECO:0000256" key="9">
    <source>
        <dbReference type="ARBA" id="ARBA00022805"/>
    </source>
</evidence>
<dbReference type="Gene3D" id="3.40.50.300">
    <property type="entry name" value="P-loop containing nucleotide triphosphate hydrolases"/>
    <property type="match status" value="1"/>
</dbReference>
<evidence type="ECO:0000256" key="15">
    <source>
        <dbReference type="ARBA" id="ARBA00023766"/>
    </source>
</evidence>
<evidence type="ECO:0000313" key="18">
    <source>
        <dbReference type="EMBL" id="KAG2492652.1"/>
    </source>
</evidence>
<evidence type="ECO:0000256" key="3">
    <source>
        <dbReference type="ARBA" id="ARBA00022528"/>
    </source>
</evidence>
<keyword evidence="4" id="KW-0934">Plastid</keyword>
<dbReference type="InterPro" id="IPR027417">
    <property type="entry name" value="P-loop_NTPase"/>
</dbReference>
<evidence type="ECO:0000256" key="11">
    <source>
        <dbReference type="ARBA" id="ARBA00022927"/>
    </source>
</evidence>
<evidence type="ECO:0000256" key="1">
    <source>
        <dbReference type="ARBA" id="ARBA00001946"/>
    </source>
</evidence>
<keyword evidence="19" id="KW-1185">Reference proteome</keyword>
<keyword evidence="11" id="KW-0653">Protein transport</keyword>
<gene>
    <name evidence="18" type="ORF">HYH03_009068</name>
</gene>
<dbReference type="EMBL" id="JAEHOE010000043">
    <property type="protein sequence ID" value="KAG2492652.1"/>
    <property type="molecule type" value="Genomic_DNA"/>
</dbReference>
<evidence type="ECO:0000256" key="5">
    <source>
        <dbReference type="ARBA" id="ARBA00022692"/>
    </source>
</evidence>
<name>A0A835XZV4_9CHLO</name>
<feature type="compositionally biased region" description="Low complexity" evidence="16">
    <location>
        <begin position="32"/>
        <end position="42"/>
    </location>
</feature>
<comment type="subcellular location">
    <subcellularLocation>
        <location evidence="15">Plastid</location>
        <location evidence="15">Chloroplast outer membrane</location>
        <topology evidence="15">Single-pass membrane protein</topology>
    </subcellularLocation>
</comment>
<evidence type="ECO:0000256" key="16">
    <source>
        <dbReference type="SAM" id="MobiDB-lite"/>
    </source>
</evidence>